<organism evidence="3 4">
    <name type="scientific">[Emmonsia] crescens</name>
    <dbReference type="NCBI Taxonomy" id="73230"/>
    <lineage>
        <taxon>Eukaryota</taxon>
        <taxon>Fungi</taxon>
        <taxon>Dikarya</taxon>
        <taxon>Ascomycota</taxon>
        <taxon>Pezizomycotina</taxon>
        <taxon>Eurotiomycetes</taxon>
        <taxon>Eurotiomycetidae</taxon>
        <taxon>Onygenales</taxon>
        <taxon>Ajellomycetaceae</taxon>
        <taxon>Emergomyces</taxon>
    </lineage>
</organism>
<dbReference type="PROSITE" id="PS50157">
    <property type="entry name" value="ZINC_FINGER_C2H2_2"/>
    <property type="match status" value="1"/>
</dbReference>
<accession>A0A0G2IDW6</accession>
<dbReference type="VEuPathDB" id="FungiDB:EMCG_05630"/>
<dbReference type="EMBL" id="LCZI01000052">
    <property type="protein sequence ID" value="KKZ68763.1"/>
    <property type="molecule type" value="Genomic_DNA"/>
</dbReference>
<proteinExistence type="predicted"/>
<name>A0A0G2IDW6_9EURO</name>
<evidence type="ECO:0000259" key="2">
    <source>
        <dbReference type="PROSITE" id="PS50157"/>
    </source>
</evidence>
<evidence type="ECO:0000313" key="3">
    <source>
        <dbReference type="EMBL" id="KKZ68763.1"/>
    </source>
</evidence>
<sequence>MAYEPLVPALEGFPNVAEFGQRVASYIRRLPDELGDKATISWSMAGKIGKALIGDTTESVEFQEWSKKMFTLMRVNGRASVCREGKPIAIREKLFRILIMAHQECEHGDQKSTSAEVKSYSWVPEKLIREFIKICPTCRLKRRFKPITGPFVCEYDGYNPKDIYHRDFPNWLRPFYDYPCPVCDKSFLRKAVMENHQRT</sequence>
<dbReference type="Proteomes" id="UP000034164">
    <property type="component" value="Unassembled WGS sequence"/>
</dbReference>
<keyword evidence="1" id="KW-0479">Metal-binding</keyword>
<dbReference type="Gene3D" id="3.30.160.60">
    <property type="entry name" value="Classic Zinc Finger"/>
    <property type="match status" value="1"/>
</dbReference>
<reference evidence="4" key="1">
    <citation type="journal article" date="2015" name="PLoS Genet.">
        <title>The dynamic genome and transcriptome of the human fungal pathogen Blastomyces and close relative Emmonsia.</title>
        <authorList>
            <person name="Munoz J.F."/>
            <person name="Gauthier G.M."/>
            <person name="Desjardins C.A."/>
            <person name="Gallo J.E."/>
            <person name="Holder J."/>
            <person name="Sullivan T.D."/>
            <person name="Marty A.J."/>
            <person name="Carmen J.C."/>
            <person name="Chen Z."/>
            <person name="Ding L."/>
            <person name="Gujja S."/>
            <person name="Magrini V."/>
            <person name="Misas E."/>
            <person name="Mitreva M."/>
            <person name="Priest M."/>
            <person name="Saif S."/>
            <person name="Whiston E.A."/>
            <person name="Young S."/>
            <person name="Zeng Q."/>
            <person name="Goldman W.E."/>
            <person name="Mardis E.R."/>
            <person name="Taylor J.W."/>
            <person name="McEwen J.G."/>
            <person name="Clay O.K."/>
            <person name="Klein B.S."/>
            <person name="Cuomo C.A."/>
        </authorList>
    </citation>
    <scope>NUCLEOTIDE SEQUENCE [LARGE SCALE GENOMIC DNA]</scope>
    <source>
        <strain evidence="4">UAMH 3008</strain>
    </source>
</reference>
<dbReference type="GO" id="GO:0008270">
    <property type="term" value="F:zinc ion binding"/>
    <property type="evidence" value="ECO:0007669"/>
    <property type="project" value="UniProtKB-KW"/>
</dbReference>
<dbReference type="AlphaFoldDB" id="A0A0G2IDW6"/>
<dbReference type="InterPro" id="IPR013087">
    <property type="entry name" value="Znf_C2H2_type"/>
</dbReference>
<feature type="domain" description="C2H2-type" evidence="2">
    <location>
        <begin position="178"/>
        <end position="199"/>
    </location>
</feature>
<gene>
    <name evidence="3" type="ORF">EMCG_05630</name>
</gene>
<evidence type="ECO:0000313" key="4">
    <source>
        <dbReference type="Proteomes" id="UP000034164"/>
    </source>
</evidence>
<dbReference type="OrthoDB" id="4188242at2759"/>
<keyword evidence="1" id="KW-0863">Zinc-finger</keyword>
<protein>
    <recommendedName>
        <fullName evidence="2">C2H2-type domain-containing protein</fullName>
    </recommendedName>
</protein>
<keyword evidence="1" id="KW-0862">Zinc</keyword>
<comment type="caution">
    <text evidence="3">The sequence shown here is derived from an EMBL/GenBank/DDBJ whole genome shotgun (WGS) entry which is preliminary data.</text>
</comment>
<evidence type="ECO:0000256" key="1">
    <source>
        <dbReference type="PROSITE-ProRule" id="PRU00042"/>
    </source>
</evidence>